<sequence>MASILRRFDIEHTFRLFKQTLGRTAPNGAPVVVTNGEESRPSGPLYPELLEVIGDRPVIVRSAATAFNAFLDPTFADAVEATGRRRLAAEFQMVPRFAGEPYRNQLMASAMRRRRGLLRPRSA</sequence>
<name>A0A543GCT6_9PSEU</name>
<evidence type="ECO:0000313" key="2">
    <source>
        <dbReference type="Proteomes" id="UP000319818"/>
    </source>
</evidence>
<organism evidence="1 2">
    <name type="scientific">Pseudonocardia cypriaca</name>
    <dbReference type="NCBI Taxonomy" id="882449"/>
    <lineage>
        <taxon>Bacteria</taxon>
        <taxon>Bacillati</taxon>
        <taxon>Actinomycetota</taxon>
        <taxon>Actinomycetes</taxon>
        <taxon>Pseudonocardiales</taxon>
        <taxon>Pseudonocardiaceae</taxon>
        <taxon>Pseudonocardia</taxon>
    </lineage>
</organism>
<keyword evidence="2" id="KW-1185">Reference proteome</keyword>
<evidence type="ECO:0008006" key="3">
    <source>
        <dbReference type="Google" id="ProtNLM"/>
    </source>
</evidence>
<dbReference type="InterPro" id="IPR036380">
    <property type="entry name" value="Isochorismatase-like_sf"/>
</dbReference>
<accession>A0A543GCT6</accession>
<dbReference type="RefSeq" id="WP_170225405.1">
    <property type="nucleotide sequence ID" value="NZ_VFPH01000001.1"/>
</dbReference>
<reference evidence="1 2" key="1">
    <citation type="submission" date="2019-06" db="EMBL/GenBank/DDBJ databases">
        <title>Sequencing the genomes of 1000 actinobacteria strains.</title>
        <authorList>
            <person name="Klenk H.-P."/>
        </authorList>
    </citation>
    <scope>NUCLEOTIDE SEQUENCE [LARGE SCALE GENOMIC DNA]</scope>
    <source>
        <strain evidence="1 2">DSM 45511</strain>
    </source>
</reference>
<evidence type="ECO:0000313" key="1">
    <source>
        <dbReference type="EMBL" id="TQM43882.1"/>
    </source>
</evidence>
<protein>
    <recommendedName>
        <fullName evidence="3">DDE superfamily endonuclease</fullName>
    </recommendedName>
</protein>
<dbReference type="Proteomes" id="UP000319818">
    <property type="component" value="Unassembled WGS sequence"/>
</dbReference>
<comment type="caution">
    <text evidence="1">The sequence shown here is derived from an EMBL/GenBank/DDBJ whole genome shotgun (WGS) entry which is preliminary data.</text>
</comment>
<dbReference type="AlphaFoldDB" id="A0A543GCT6"/>
<dbReference type="Gene3D" id="3.40.50.850">
    <property type="entry name" value="Isochorismatase-like"/>
    <property type="match status" value="1"/>
</dbReference>
<dbReference type="EMBL" id="VFPH01000001">
    <property type="protein sequence ID" value="TQM43882.1"/>
    <property type="molecule type" value="Genomic_DNA"/>
</dbReference>
<proteinExistence type="predicted"/>
<gene>
    <name evidence="1" type="ORF">FB388_1234</name>
</gene>